<dbReference type="Pfam" id="PF00248">
    <property type="entry name" value="Aldo_ket_red"/>
    <property type="match status" value="1"/>
</dbReference>
<dbReference type="PROSITE" id="PS00798">
    <property type="entry name" value="ALDOKETO_REDUCTASE_1"/>
    <property type="match status" value="1"/>
</dbReference>
<dbReference type="RefSeq" id="WP_076558595.1">
    <property type="nucleotide sequence ID" value="NZ_FTOC01000005.1"/>
</dbReference>
<keyword evidence="10" id="KW-1185">Reference proteome</keyword>
<evidence type="ECO:0000256" key="6">
    <source>
        <dbReference type="PIRSR" id="PIRSR000097-3"/>
    </source>
</evidence>
<dbReference type="InterPro" id="IPR020471">
    <property type="entry name" value="AKR"/>
</dbReference>
<feature type="active site" description="Proton donor" evidence="4">
    <location>
        <position position="51"/>
    </location>
</feature>
<sequence>MNAASTLTLSNGVKIPQLGLGVYKVEEADTKETVMTALELGYRHIDTASFYENEKEVGEAIRESEVPREEIFITTKVWNDEQGYAETLIAFERSLEKLQLDYIDLYLIHWPVPGKFQDTWRALEDLYKHGRVRAIGVCNFQEHHLDQLLETAEITPVVDQVEFHPRLYQKELVDYCAKKDIKVEAWAPLGRARYFDSPVLQSLSEKHKKTPAQIIIRWELQHGIITIPKSTKRKRQKENMEVFDFELSPEDMNEMDEMNRNERQSKHPDDFPYDES</sequence>
<feature type="domain" description="NADP-dependent oxidoreductase" evidence="8">
    <location>
        <begin position="23"/>
        <end position="259"/>
    </location>
</feature>
<dbReference type="InterPro" id="IPR018170">
    <property type="entry name" value="Aldo/ket_reductase_CS"/>
</dbReference>
<evidence type="ECO:0000256" key="4">
    <source>
        <dbReference type="PIRSR" id="PIRSR000097-1"/>
    </source>
</evidence>
<organism evidence="9 10">
    <name type="scientific">Salimicrobium flavidum</name>
    <dbReference type="NCBI Taxonomy" id="570947"/>
    <lineage>
        <taxon>Bacteria</taxon>
        <taxon>Bacillati</taxon>
        <taxon>Bacillota</taxon>
        <taxon>Bacilli</taxon>
        <taxon>Bacillales</taxon>
        <taxon>Bacillaceae</taxon>
        <taxon>Salimicrobium</taxon>
    </lineage>
</organism>
<feature type="compositionally biased region" description="Basic and acidic residues" evidence="7">
    <location>
        <begin position="257"/>
        <end position="270"/>
    </location>
</feature>
<dbReference type="STRING" id="570947.SAMN05421687_10538"/>
<gene>
    <name evidence="9" type="ORF">SAMN05421687_10538</name>
</gene>
<dbReference type="FunFam" id="3.20.20.100:FF:000015">
    <property type="entry name" value="Oxidoreductase, aldo/keto reductase family"/>
    <property type="match status" value="1"/>
</dbReference>
<keyword evidence="3" id="KW-0560">Oxidoreductase</keyword>
<proteinExistence type="inferred from homology"/>
<evidence type="ECO:0000256" key="2">
    <source>
        <dbReference type="ARBA" id="ARBA00022857"/>
    </source>
</evidence>
<accession>A0A1N7JCW1</accession>
<evidence type="ECO:0000313" key="10">
    <source>
        <dbReference type="Proteomes" id="UP000187608"/>
    </source>
</evidence>
<feature type="region of interest" description="Disordered" evidence="7">
    <location>
        <begin position="238"/>
        <end position="276"/>
    </location>
</feature>
<dbReference type="SUPFAM" id="SSF51430">
    <property type="entry name" value="NAD(P)-linked oxidoreductase"/>
    <property type="match status" value="1"/>
</dbReference>
<dbReference type="Proteomes" id="UP000187608">
    <property type="component" value="Unassembled WGS sequence"/>
</dbReference>
<dbReference type="InterPro" id="IPR036812">
    <property type="entry name" value="NAD(P)_OxRdtase_dom_sf"/>
</dbReference>
<evidence type="ECO:0000256" key="3">
    <source>
        <dbReference type="ARBA" id="ARBA00023002"/>
    </source>
</evidence>
<protein>
    <submittedName>
        <fullName evidence="9">Aldo/keto reductase</fullName>
    </submittedName>
</protein>
<evidence type="ECO:0000256" key="7">
    <source>
        <dbReference type="SAM" id="MobiDB-lite"/>
    </source>
</evidence>
<evidence type="ECO:0000313" key="9">
    <source>
        <dbReference type="EMBL" id="SIS47114.1"/>
    </source>
</evidence>
<dbReference type="PIRSF" id="PIRSF000097">
    <property type="entry name" value="AKR"/>
    <property type="match status" value="1"/>
</dbReference>
<name>A0A1N7JCW1_9BACI</name>
<dbReference type="GO" id="GO:0016616">
    <property type="term" value="F:oxidoreductase activity, acting on the CH-OH group of donors, NAD or NADP as acceptor"/>
    <property type="evidence" value="ECO:0007669"/>
    <property type="project" value="UniProtKB-ARBA"/>
</dbReference>
<keyword evidence="2" id="KW-0521">NADP</keyword>
<feature type="compositionally biased region" description="Acidic residues" evidence="7">
    <location>
        <begin position="241"/>
        <end position="256"/>
    </location>
</feature>
<reference evidence="10" key="1">
    <citation type="submission" date="2017-01" db="EMBL/GenBank/DDBJ databases">
        <authorList>
            <person name="Varghese N."/>
            <person name="Submissions S."/>
        </authorList>
    </citation>
    <scope>NUCLEOTIDE SEQUENCE [LARGE SCALE GENOMIC DNA]</scope>
    <source>
        <strain evidence="10">DSM 23127</strain>
    </source>
</reference>
<comment type="similarity">
    <text evidence="1">Belongs to the aldo/keto reductase family.</text>
</comment>
<dbReference type="OrthoDB" id="9804790at2"/>
<dbReference type="PRINTS" id="PR00069">
    <property type="entry name" value="ALDKETRDTASE"/>
</dbReference>
<dbReference type="PROSITE" id="PS00062">
    <property type="entry name" value="ALDOKETO_REDUCTASE_2"/>
    <property type="match status" value="1"/>
</dbReference>
<dbReference type="PANTHER" id="PTHR43827">
    <property type="entry name" value="2,5-DIKETO-D-GLUCONIC ACID REDUCTASE"/>
    <property type="match status" value="1"/>
</dbReference>
<dbReference type="Gene3D" id="3.20.20.100">
    <property type="entry name" value="NADP-dependent oxidoreductase domain"/>
    <property type="match status" value="1"/>
</dbReference>
<evidence type="ECO:0000256" key="5">
    <source>
        <dbReference type="PIRSR" id="PIRSR000097-2"/>
    </source>
</evidence>
<dbReference type="InterPro" id="IPR023210">
    <property type="entry name" value="NADP_OxRdtase_dom"/>
</dbReference>
<feature type="site" description="Lowers pKa of active site Tyr" evidence="6">
    <location>
        <position position="76"/>
    </location>
</feature>
<evidence type="ECO:0000259" key="8">
    <source>
        <dbReference type="Pfam" id="PF00248"/>
    </source>
</evidence>
<dbReference type="PANTHER" id="PTHR43827:SF3">
    <property type="entry name" value="NADP-DEPENDENT OXIDOREDUCTASE DOMAIN-CONTAINING PROTEIN"/>
    <property type="match status" value="1"/>
</dbReference>
<dbReference type="AlphaFoldDB" id="A0A1N7JCW1"/>
<evidence type="ECO:0000256" key="1">
    <source>
        <dbReference type="ARBA" id="ARBA00007905"/>
    </source>
</evidence>
<dbReference type="EMBL" id="FTOC01000005">
    <property type="protein sequence ID" value="SIS47114.1"/>
    <property type="molecule type" value="Genomic_DNA"/>
</dbReference>
<dbReference type="PROSITE" id="PS00063">
    <property type="entry name" value="ALDOKETO_REDUCTASE_3"/>
    <property type="match status" value="1"/>
</dbReference>
<feature type="binding site" evidence="5">
    <location>
        <position position="109"/>
    </location>
    <ligand>
        <name>substrate</name>
    </ligand>
</feature>